<dbReference type="EMBL" id="BLAL01000228">
    <property type="protein sequence ID" value="GES93345.1"/>
    <property type="molecule type" value="Genomic_DNA"/>
</dbReference>
<comment type="caution">
    <text evidence="1">The sequence shown here is derived from an EMBL/GenBank/DDBJ whole genome shotgun (WGS) entry which is preliminary data.</text>
</comment>
<dbReference type="Proteomes" id="UP000615446">
    <property type="component" value="Unassembled WGS sequence"/>
</dbReference>
<accession>A0A8H3LWR5</accession>
<name>A0A8H3LWR5_9GLOM</name>
<evidence type="ECO:0000313" key="2">
    <source>
        <dbReference type="Proteomes" id="UP000615446"/>
    </source>
</evidence>
<proteinExistence type="predicted"/>
<evidence type="ECO:0000313" key="1">
    <source>
        <dbReference type="EMBL" id="GES93345.1"/>
    </source>
</evidence>
<reference evidence="1" key="1">
    <citation type="submission" date="2019-10" db="EMBL/GenBank/DDBJ databases">
        <title>Conservation and host-specific expression of non-tandemly repeated heterogenous ribosome RNA gene in arbuscular mycorrhizal fungi.</title>
        <authorList>
            <person name="Maeda T."/>
            <person name="Kobayashi Y."/>
            <person name="Nakagawa T."/>
            <person name="Ezawa T."/>
            <person name="Yamaguchi K."/>
            <person name="Bino T."/>
            <person name="Nishimoto Y."/>
            <person name="Shigenobu S."/>
            <person name="Kawaguchi M."/>
        </authorList>
    </citation>
    <scope>NUCLEOTIDE SEQUENCE</scope>
    <source>
        <strain evidence="1">HR1</strain>
    </source>
</reference>
<sequence length="72" mass="8750">MQSLKRWYLKTEGKNMYGKVDFIYSTNHQYDKKLHYIECKELYEARVSDRPASTIQSKPITFNFQLKEIRKI</sequence>
<dbReference type="AlphaFoldDB" id="A0A8H3LWR5"/>
<protein>
    <submittedName>
        <fullName evidence="1">Uncharacterized protein</fullName>
    </submittedName>
</protein>
<gene>
    <name evidence="1" type="ORF">RCL2_002009900</name>
</gene>
<organism evidence="1 2">
    <name type="scientific">Rhizophagus clarus</name>
    <dbReference type="NCBI Taxonomy" id="94130"/>
    <lineage>
        <taxon>Eukaryota</taxon>
        <taxon>Fungi</taxon>
        <taxon>Fungi incertae sedis</taxon>
        <taxon>Mucoromycota</taxon>
        <taxon>Glomeromycotina</taxon>
        <taxon>Glomeromycetes</taxon>
        <taxon>Glomerales</taxon>
        <taxon>Glomeraceae</taxon>
        <taxon>Rhizophagus</taxon>
    </lineage>
</organism>